<keyword evidence="19" id="KW-1185">Reference proteome</keyword>
<dbReference type="SMART" id="SM00487">
    <property type="entry name" value="DEXDc"/>
    <property type="match status" value="1"/>
</dbReference>
<dbReference type="InterPro" id="IPR001650">
    <property type="entry name" value="Helicase_C-like"/>
</dbReference>
<accession>A0A388K0Q6</accession>
<keyword evidence="10" id="KW-0539">Nucleus</keyword>
<keyword evidence="7 13" id="KW-0378">Hydrolase</keyword>
<evidence type="ECO:0000256" key="14">
    <source>
        <dbReference type="SAM" id="MobiDB-lite"/>
    </source>
</evidence>
<keyword evidence="6 13" id="KW-0547">Nucleotide-binding</keyword>
<keyword evidence="9 13" id="KW-0067">ATP-binding</keyword>
<dbReference type="PANTHER" id="PTHR47958">
    <property type="entry name" value="ATP-DEPENDENT RNA HELICASE DBP3"/>
    <property type="match status" value="1"/>
</dbReference>
<dbReference type="Proteomes" id="UP000265515">
    <property type="component" value="Unassembled WGS sequence"/>
</dbReference>
<evidence type="ECO:0000256" key="5">
    <source>
        <dbReference type="ARBA" id="ARBA00022552"/>
    </source>
</evidence>
<dbReference type="InterPro" id="IPR027417">
    <property type="entry name" value="P-loop_NTPase"/>
</dbReference>
<evidence type="ECO:0000256" key="3">
    <source>
        <dbReference type="ARBA" id="ARBA00012552"/>
    </source>
</evidence>
<dbReference type="InterPro" id="IPR011545">
    <property type="entry name" value="DEAD/DEAH_box_helicase_dom"/>
</dbReference>
<protein>
    <recommendedName>
        <fullName evidence="3">RNA helicase</fullName>
        <ecNumber evidence="3">3.6.4.13</ecNumber>
    </recommendedName>
</protein>
<evidence type="ECO:0000313" key="18">
    <source>
        <dbReference type="EMBL" id="GBG63629.1"/>
    </source>
</evidence>
<dbReference type="EMBL" id="BFEA01000041">
    <property type="protein sequence ID" value="GBG63629.1"/>
    <property type="molecule type" value="Genomic_DNA"/>
</dbReference>
<comment type="function">
    <text evidence="11">ATP-dependent RNA helicase required for 60S ribosomal subunit synthesis. Involved in efficient pre-rRNA processing, predominantly at site A3, which is necessary for the normal formation of 25S and 5.8S rRNAs.</text>
</comment>
<feature type="region of interest" description="Disordered" evidence="14">
    <location>
        <begin position="239"/>
        <end position="300"/>
    </location>
</feature>
<dbReference type="Gene3D" id="3.40.50.300">
    <property type="entry name" value="P-loop containing nucleotide triphosphate hydrolases"/>
    <property type="match status" value="3"/>
</dbReference>
<reference evidence="18 19" key="1">
    <citation type="journal article" date="2018" name="Cell">
        <title>The Chara Genome: Secondary Complexity and Implications for Plant Terrestrialization.</title>
        <authorList>
            <person name="Nishiyama T."/>
            <person name="Sakayama H."/>
            <person name="Vries J.D."/>
            <person name="Buschmann H."/>
            <person name="Saint-Marcoux D."/>
            <person name="Ullrich K.K."/>
            <person name="Haas F.B."/>
            <person name="Vanderstraeten L."/>
            <person name="Becker D."/>
            <person name="Lang D."/>
            <person name="Vosolsobe S."/>
            <person name="Rombauts S."/>
            <person name="Wilhelmsson P.K.I."/>
            <person name="Janitza P."/>
            <person name="Kern R."/>
            <person name="Heyl A."/>
            <person name="Rumpler F."/>
            <person name="Villalobos L.I.A.C."/>
            <person name="Clay J.M."/>
            <person name="Skokan R."/>
            <person name="Toyoda A."/>
            <person name="Suzuki Y."/>
            <person name="Kagoshima H."/>
            <person name="Schijlen E."/>
            <person name="Tajeshwar N."/>
            <person name="Catarino B."/>
            <person name="Hetherington A.J."/>
            <person name="Saltykova A."/>
            <person name="Bonnot C."/>
            <person name="Breuninger H."/>
            <person name="Symeonidi A."/>
            <person name="Radhakrishnan G.V."/>
            <person name="Van Nieuwerburgh F."/>
            <person name="Deforce D."/>
            <person name="Chang C."/>
            <person name="Karol K.G."/>
            <person name="Hedrich R."/>
            <person name="Ulvskov P."/>
            <person name="Glockner G."/>
            <person name="Delwiche C.F."/>
            <person name="Petrasek J."/>
            <person name="Van de Peer Y."/>
            <person name="Friml J."/>
            <person name="Beilby M."/>
            <person name="Dolan L."/>
            <person name="Kohara Y."/>
            <person name="Sugano S."/>
            <person name="Fujiyama A."/>
            <person name="Delaux P.-M."/>
            <person name="Quint M."/>
            <person name="TheiBen G."/>
            <person name="Hagemann M."/>
            <person name="Harholt J."/>
            <person name="Dunand C."/>
            <person name="Zachgo S."/>
            <person name="Langdale J."/>
            <person name="Maumus F."/>
            <person name="Straeten D.V.D."/>
            <person name="Gould S.B."/>
            <person name="Rensing S.A."/>
        </authorList>
    </citation>
    <scope>NUCLEOTIDE SEQUENCE [LARGE SCALE GENOMIC DNA]</scope>
    <source>
        <strain evidence="18 19">S276</strain>
    </source>
</reference>
<proteinExistence type="inferred from homology"/>
<sequence length="714" mass="77259">MGSCGKKRSYTDSIGGKYDKEEEEKEFIPLRITSIASNEVKPYGSTRPEESGATSQQRAENRVGENGVGEHAVNENSLTPSSPDKECFARLNVAQTRASYGIQVEGSDVPPPLLSFKDMGLPTSVLEELGRQGVIDPSPIQMQAIPCLLQGRDVIALAETGSGKSLAYVLPLLMRLHSKPAANAGDGPTALIIVPSRELVDQVYTLVARFFEIINYGSRETVNNLQQVSNLDQDASTTRLSAAATAESLSRRQAPLPSLPPPLPLPPPPPSPLLAPPSLPPPRPLSSALEHPLPARPPVLSHATSLPRLPLFPHGFPQAAAAPASSSLPMLSLPEVTQLPLADFHTELCSVGSRPAWESSQHVSSGAEFLYAVGSTKDTPGSGSHDCSPQLQPERGCTIANTSVLDQRSEGPQISPSLPWRKALGVVGGVDIFPQIQALRRGVDVLIATPGRLIDLLERKEASLNRVCFLVLDEADKMMGEGMEEQLRKVLNSIPGKGCQALLVTATMPIGVERLAISCVVDPITITTGDPNTTVESVTQEVIFVHSFGKRSKLLQVLRSTEFPPVLVFCSSRETVDSIVKLLRSEQFHVAGLHSGKSQTYRFRCMRAFKDGGVDVLVATDLASRGIDCHDVRRVINYDMPDSIETYIHRCGRTARMGSEGIATSFLSLDCKIAKELRQLLQKTDQVIPQELHDLRQFGGKVVRTEFGDIAMRT</sequence>
<evidence type="ECO:0000256" key="13">
    <source>
        <dbReference type="RuleBase" id="RU000492"/>
    </source>
</evidence>
<dbReference type="InterPro" id="IPR014001">
    <property type="entry name" value="Helicase_ATP-bd"/>
</dbReference>
<dbReference type="GO" id="GO:0003676">
    <property type="term" value="F:nucleic acid binding"/>
    <property type="evidence" value="ECO:0007669"/>
    <property type="project" value="InterPro"/>
</dbReference>
<dbReference type="EC" id="3.6.4.13" evidence="3"/>
<evidence type="ECO:0000256" key="1">
    <source>
        <dbReference type="ARBA" id="ARBA00004604"/>
    </source>
</evidence>
<evidence type="ECO:0000259" key="15">
    <source>
        <dbReference type="PROSITE" id="PS51192"/>
    </source>
</evidence>
<evidence type="ECO:0000259" key="16">
    <source>
        <dbReference type="PROSITE" id="PS51194"/>
    </source>
</evidence>
<comment type="similarity">
    <text evidence="2">Belongs to the DEAD box helicase family. DDX5/DBP2 subfamily.</text>
</comment>
<dbReference type="PROSITE" id="PS00039">
    <property type="entry name" value="DEAD_ATP_HELICASE"/>
    <property type="match status" value="1"/>
</dbReference>
<evidence type="ECO:0000256" key="8">
    <source>
        <dbReference type="ARBA" id="ARBA00022806"/>
    </source>
</evidence>
<feature type="compositionally biased region" description="Pro residues" evidence="14">
    <location>
        <begin position="257"/>
        <end position="284"/>
    </location>
</feature>
<gene>
    <name evidence="18" type="ORF">CBR_g38940</name>
</gene>
<keyword evidence="4" id="KW-0690">Ribosome biogenesis</keyword>
<feature type="domain" description="Helicase ATP-binding" evidence="15">
    <location>
        <begin position="145"/>
        <end position="526"/>
    </location>
</feature>
<evidence type="ECO:0000256" key="4">
    <source>
        <dbReference type="ARBA" id="ARBA00022517"/>
    </source>
</evidence>
<dbReference type="Gramene" id="GBG63629">
    <property type="protein sequence ID" value="GBG63629"/>
    <property type="gene ID" value="CBR_g38940"/>
</dbReference>
<dbReference type="InterPro" id="IPR044742">
    <property type="entry name" value="DEAD/DEAH_RhlB"/>
</dbReference>
<evidence type="ECO:0000256" key="11">
    <source>
        <dbReference type="ARBA" id="ARBA00037449"/>
    </source>
</evidence>
<evidence type="ECO:0000256" key="7">
    <source>
        <dbReference type="ARBA" id="ARBA00022801"/>
    </source>
</evidence>
<comment type="caution">
    <text evidence="18">The sequence shown here is derived from an EMBL/GenBank/DDBJ whole genome shotgun (WGS) entry which is preliminary data.</text>
</comment>
<dbReference type="InterPro" id="IPR000629">
    <property type="entry name" value="RNA-helicase_DEAD-box_CS"/>
</dbReference>
<dbReference type="GO" id="GO:0016787">
    <property type="term" value="F:hydrolase activity"/>
    <property type="evidence" value="ECO:0007669"/>
    <property type="project" value="UniProtKB-KW"/>
</dbReference>
<dbReference type="CDD" id="cd18787">
    <property type="entry name" value="SF2_C_DEAD"/>
    <property type="match status" value="1"/>
</dbReference>
<dbReference type="AlphaFoldDB" id="A0A388K0Q6"/>
<dbReference type="GO" id="GO:0005524">
    <property type="term" value="F:ATP binding"/>
    <property type="evidence" value="ECO:0007669"/>
    <property type="project" value="UniProtKB-KW"/>
</dbReference>
<feature type="region of interest" description="Disordered" evidence="14">
    <location>
        <begin position="1"/>
        <end position="84"/>
    </location>
</feature>
<dbReference type="SUPFAM" id="SSF52540">
    <property type="entry name" value="P-loop containing nucleoside triphosphate hydrolases"/>
    <property type="match status" value="2"/>
</dbReference>
<comment type="subcellular location">
    <subcellularLocation>
        <location evidence="1">Nucleus</location>
        <location evidence="1">Nucleolus</location>
    </subcellularLocation>
</comment>
<evidence type="ECO:0000256" key="6">
    <source>
        <dbReference type="ARBA" id="ARBA00022741"/>
    </source>
</evidence>
<evidence type="ECO:0000313" key="19">
    <source>
        <dbReference type="Proteomes" id="UP000265515"/>
    </source>
</evidence>
<dbReference type="InterPro" id="IPR014014">
    <property type="entry name" value="RNA_helicase_DEAD_Q_motif"/>
</dbReference>
<dbReference type="Pfam" id="PF00270">
    <property type="entry name" value="DEAD"/>
    <property type="match status" value="2"/>
</dbReference>
<dbReference type="PROSITE" id="PS51192">
    <property type="entry name" value="HELICASE_ATP_BIND_1"/>
    <property type="match status" value="1"/>
</dbReference>
<dbReference type="GO" id="GO:0003724">
    <property type="term" value="F:RNA helicase activity"/>
    <property type="evidence" value="ECO:0007669"/>
    <property type="project" value="UniProtKB-EC"/>
</dbReference>
<evidence type="ECO:0000256" key="9">
    <source>
        <dbReference type="ARBA" id="ARBA00022840"/>
    </source>
</evidence>
<feature type="domain" description="DEAD-box RNA helicase Q" evidence="17">
    <location>
        <begin position="114"/>
        <end position="142"/>
    </location>
</feature>
<dbReference type="SMART" id="SM00490">
    <property type="entry name" value="HELICc"/>
    <property type="match status" value="1"/>
</dbReference>
<evidence type="ECO:0000259" key="17">
    <source>
        <dbReference type="PROSITE" id="PS51195"/>
    </source>
</evidence>
<keyword evidence="5" id="KW-0698">rRNA processing</keyword>
<organism evidence="18 19">
    <name type="scientific">Chara braunii</name>
    <name type="common">Braun's stonewort</name>
    <dbReference type="NCBI Taxonomy" id="69332"/>
    <lineage>
        <taxon>Eukaryota</taxon>
        <taxon>Viridiplantae</taxon>
        <taxon>Streptophyta</taxon>
        <taxon>Charophyceae</taxon>
        <taxon>Charales</taxon>
        <taxon>Characeae</taxon>
        <taxon>Chara</taxon>
    </lineage>
</organism>
<keyword evidence="8 13" id="KW-0347">Helicase</keyword>
<dbReference type="PROSITE" id="PS51195">
    <property type="entry name" value="Q_MOTIF"/>
    <property type="match status" value="1"/>
</dbReference>
<name>A0A388K0Q6_CHABU</name>
<dbReference type="PROSITE" id="PS51194">
    <property type="entry name" value="HELICASE_CTER"/>
    <property type="match status" value="1"/>
</dbReference>
<feature type="compositionally biased region" description="Low complexity" evidence="14">
    <location>
        <begin position="239"/>
        <end position="256"/>
    </location>
</feature>
<evidence type="ECO:0000256" key="12">
    <source>
        <dbReference type="PROSITE-ProRule" id="PRU00552"/>
    </source>
</evidence>
<dbReference type="Pfam" id="PF00271">
    <property type="entry name" value="Helicase_C"/>
    <property type="match status" value="1"/>
</dbReference>
<dbReference type="STRING" id="69332.A0A388K0Q6"/>
<feature type="short sequence motif" description="Q motif" evidence="12">
    <location>
        <begin position="114"/>
        <end position="142"/>
    </location>
</feature>
<evidence type="ECO:0000256" key="2">
    <source>
        <dbReference type="ARBA" id="ARBA00009334"/>
    </source>
</evidence>
<feature type="domain" description="Helicase C-terminal" evidence="16">
    <location>
        <begin position="553"/>
        <end position="696"/>
    </location>
</feature>
<evidence type="ECO:0000256" key="10">
    <source>
        <dbReference type="ARBA" id="ARBA00023242"/>
    </source>
</evidence>
<dbReference type="CDD" id="cd00268">
    <property type="entry name" value="DEADc"/>
    <property type="match status" value="1"/>
</dbReference>
<dbReference type="OrthoDB" id="196131at2759"/>